<dbReference type="Proteomes" id="UP000023152">
    <property type="component" value="Unassembled WGS sequence"/>
</dbReference>
<feature type="domain" description="Sec23/Sec24 trunk" evidence="1">
    <location>
        <begin position="5"/>
        <end position="125"/>
    </location>
</feature>
<dbReference type="GO" id="GO:0030127">
    <property type="term" value="C:COPII vesicle coat"/>
    <property type="evidence" value="ECO:0007669"/>
    <property type="project" value="InterPro"/>
</dbReference>
<evidence type="ECO:0000313" key="2">
    <source>
        <dbReference type="EMBL" id="ETO32240.1"/>
    </source>
</evidence>
<dbReference type="Pfam" id="PF04811">
    <property type="entry name" value="Sec23_trunk"/>
    <property type="match status" value="1"/>
</dbReference>
<dbReference type="GO" id="GO:0006888">
    <property type="term" value="P:endoplasmic reticulum to Golgi vesicle-mediated transport"/>
    <property type="evidence" value="ECO:0007669"/>
    <property type="project" value="InterPro"/>
</dbReference>
<protein>
    <recommendedName>
        <fullName evidence="1">Sec23/Sec24 trunk domain-containing protein</fullName>
    </recommendedName>
</protein>
<evidence type="ECO:0000259" key="1">
    <source>
        <dbReference type="Pfam" id="PF04811"/>
    </source>
</evidence>
<dbReference type="InterPro" id="IPR006896">
    <property type="entry name" value="Sec23/24_trunk_dom"/>
</dbReference>
<dbReference type="Gene3D" id="3.40.50.410">
    <property type="entry name" value="von Willebrand factor, type A domain"/>
    <property type="match status" value="1"/>
</dbReference>
<comment type="caution">
    <text evidence="2">The sequence shown here is derived from an EMBL/GenBank/DDBJ whole genome shotgun (WGS) entry which is preliminary data.</text>
</comment>
<feature type="non-terminal residue" evidence="2">
    <location>
        <position position="1"/>
    </location>
</feature>
<dbReference type="InterPro" id="IPR036465">
    <property type="entry name" value="vWFA_dom_sf"/>
</dbReference>
<accession>X6P0Z1</accession>
<organism evidence="2 3">
    <name type="scientific">Reticulomyxa filosa</name>
    <dbReference type="NCBI Taxonomy" id="46433"/>
    <lineage>
        <taxon>Eukaryota</taxon>
        <taxon>Sar</taxon>
        <taxon>Rhizaria</taxon>
        <taxon>Retaria</taxon>
        <taxon>Foraminifera</taxon>
        <taxon>Monothalamids</taxon>
        <taxon>Reticulomyxidae</taxon>
        <taxon>Reticulomyxa</taxon>
    </lineage>
</organism>
<dbReference type="GO" id="GO:0006886">
    <property type="term" value="P:intracellular protein transport"/>
    <property type="evidence" value="ECO:0007669"/>
    <property type="project" value="InterPro"/>
</dbReference>
<dbReference type="AlphaFoldDB" id="X6P0Z1"/>
<sequence>ESADKLSDAVFKLAEHGQTALGPALAVAIGIASRSRGSQVILCTDGLANIGVAKYFQILQKKKKGTLDNLSVEQEEAAGNWYENLGNYAVQHGVTVNVISITDDGCRMENLGKLTDATNGYIRRIDPLKLTEKFSGIVDKPVIATQCQAKMILHPGLEFCI</sequence>
<keyword evidence="3" id="KW-1185">Reference proteome</keyword>
<feature type="non-terminal residue" evidence="2">
    <location>
        <position position="161"/>
    </location>
</feature>
<name>X6P0Z1_RETFI</name>
<dbReference type="SUPFAM" id="SSF53300">
    <property type="entry name" value="vWA-like"/>
    <property type="match status" value="1"/>
</dbReference>
<dbReference type="OrthoDB" id="1724672at2759"/>
<evidence type="ECO:0000313" key="3">
    <source>
        <dbReference type="Proteomes" id="UP000023152"/>
    </source>
</evidence>
<dbReference type="EMBL" id="ASPP01004367">
    <property type="protein sequence ID" value="ETO32240.1"/>
    <property type="molecule type" value="Genomic_DNA"/>
</dbReference>
<reference evidence="2 3" key="1">
    <citation type="journal article" date="2013" name="Curr. Biol.">
        <title>The Genome of the Foraminiferan Reticulomyxa filosa.</title>
        <authorList>
            <person name="Glockner G."/>
            <person name="Hulsmann N."/>
            <person name="Schleicher M."/>
            <person name="Noegel A.A."/>
            <person name="Eichinger L."/>
            <person name="Gallinger C."/>
            <person name="Pawlowski J."/>
            <person name="Sierra R."/>
            <person name="Euteneuer U."/>
            <person name="Pillet L."/>
            <person name="Moustafa A."/>
            <person name="Platzer M."/>
            <person name="Groth M."/>
            <person name="Szafranski K."/>
            <person name="Schliwa M."/>
        </authorList>
    </citation>
    <scope>NUCLEOTIDE SEQUENCE [LARGE SCALE GENOMIC DNA]</scope>
</reference>
<gene>
    <name evidence="2" type="ORF">RFI_04877</name>
</gene>
<proteinExistence type="predicted"/>